<evidence type="ECO:0000256" key="4">
    <source>
        <dbReference type="ARBA" id="ARBA00013209"/>
    </source>
</evidence>
<dbReference type="Gene3D" id="3.40.630.30">
    <property type="match status" value="1"/>
</dbReference>
<dbReference type="PANTHER" id="PTHR43415:SF6">
    <property type="entry name" value="SPERMIDINE N(1)-ACETYLTRANSFERASE"/>
    <property type="match status" value="1"/>
</dbReference>
<comment type="catalytic activity">
    <reaction evidence="10">
        <text>spermine + acetyl-CoA = N(1)-acetylspermine + CoA + H(+)</text>
        <dbReference type="Rhea" id="RHEA:33099"/>
        <dbReference type="ChEBI" id="CHEBI:15378"/>
        <dbReference type="ChEBI" id="CHEBI:45725"/>
        <dbReference type="ChEBI" id="CHEBI:57287"/>
        <dbReference type="ChEBI" id="CHEBI:57288"/>
        <dbReference type="ChEBI" id="CHEBI:58101"/>
        <dbReference type="EC" id="2.3.1.57"/>
    </reaction>
</comment>
<dbReference type="NCBIfam" id="NF011709">
    <property type="entry name" value="PRK15130.1"/>
    <property type="match status" value="1"/>
</dbReference>
<organism evidence="18 19">
    <name type="scientific">Rouxiella badensis</name>
    <dbReference type="NCBI Taxonomy" id="1646377"/>
    <lineage>
        <taxon>Bacteria</taxon>
        <taxon>Pseudomonadati</taxon>
        <taxon>Pseudomonadota</taxon>
        <taxon>Gammaproteobacteria</taxon>
        <taxon>Enterobacterales</taxon>
        <taxon>Yersiniaceae</taxon>
        <taxon>Rouxiella</taxon>
    </lineage>
</organism>
<keyword evidence="9" id="KW-0012">Acyltransferase</keyword>
<comment type="similarity">
    <text evidence="3">Belongs to the acetyltransferase family.</text>
</comment>
<keyword evidence="6 18" id="KW-0808">Transferase</keyword>
<evidence type="ECO:0000256" key="13">
    <source>
        <dbReference type="ARBA" id="ARBA00052368"/>
    </source>
</evidence>
<dbReference type="CDD" id="cd04301">
    <property type="entry name" value="NAT_SF"/>
    <property type="match status" value="1"/>
</dbReference>
<evidence type="ECO:0000256" key="10">
    <source>
        <dbReference type="ARBA" id="ARBA00050555"/>
    </source>
</evidence>
<dbReference type="FunFam" id="3.40.630.30:FF:000007">
    <property type="entry name" value="Spermidine N(1)-acetyltransferase"/>
    <property type="match status" value="1"/>
</dbReference>
<dbReference type="PANTHER" id="PTHR43415">
    <property type="entry name" value="SPERMIDINE N(1)-ACETYLTRANSFERASE"/>
    <property type="match status" value="1"/>
</dbReference>
<dbReference type="STRING" id="1646377.BS640_20335"/>
<name>A0A1X0WA45_9GAMM</name>
<dbReference type="EMBL" id="MRWE01000046">
    <property type="protein sequence ID" value="ORJ23668.1"/>
    <property type="molecule type" value="Genomic_DNA"/>
</dbReference>
<evidence type="ECO:0000256" key="6">
    <source>
        <dbReference type="ARBA" id="ARBA00022679"/>
    </source>
</evidence>
<keyword evidence="7" id="KW-0479">Metal-binding</keyword>
<dbReference type="EC" id="2.3.1.57" evidence="4"/>
<evidence type="ECO:0000313" key="18">
    <source>
        <dbReference type="EMBL" id="ORJ23668.1"/>
    </source>
</evidence>
<evidence type="ECO:0000256" key="5">
    <source>
        <dbReference type="ARBA" id="ARBA00022490"/>
    </source>
</evidence>
<dbReference type="GO" id="GO:0004145">
    <property type="term" value="F:diamine N-acetyltransferase activity"/>
    <property type="evidence" value="ECO:0007669"/>
    <property type="project" value="UniProtKB-EC"/>
</dbReference>
<evidence type="ECO:0000256" key="2">
    <source>
        <dbReference type="ARBA" id="ARBA00004723"/>
    </source>
</evidence>
<sequence>MFSTSRIRLRPLEKDDLVFVHRLDNNANVMRYWFEEPYEAYVELEDLYAKHIHDQSERRFITEFENTRVGLVELVEINHIHRRAEFQIIIDPNHQGQGFASEAARLAMDYAFSVLNLYKLYLIVDKENEKAIHIYKKLGFEVEAELRDEFFVNGEYRSVIRMCIFQPEFLIRYKTKAAEKPAVEALGAGVL</sequence>
<comment type="pathway">
    <text evidence="14">Amine and polyamine degradation; spermidine degradation.</text>
</comment>
<protein>
    <recommendedName>
        <fullName evidence="15">Spermidine N(1)-acetyltransferase</fullName>
        <ecNumber evidence="4">2.3.1.57</ecNumber>
    </recommendedName>
    <alternativeName>
        <fullName evidence="16">Spermidine/spermine N(1)-acetyltransferase</fullName>
    </alternativeName>
</protein>
<dbReference type="GeneID" id="93564701"/>
<keyword evidence="8" id="KW-0460">Magnesium</keyword>
<dbReference type="SUPFAM" id="SSF55729">
    <property type="entry name" value="Acyl-CoA N-acyltransferases (Nat)"/>
    <property type="match status" value="1"/>
</dbReference>
<keyword evidence="19" id="KW-1185">Reference proteome</keyword>
<evidence type="ECO:0000256" key="14">
    <source>
        <dbReference type="ARBA" id="ARBA00060713"/>
    </source>
</evidence>
<evidence type="ECO:0000256" key="12">
    <source>
        <dbReference type="ARBA" id="ARBA00052273"/>
    </source>
</evidence>
<proteinExistence type="inferred from homology"/>
<evidence type="ECO:0000256" key="8">
    <source>
        <dbReference type="ARBA" id="ARBA00022842"/>
    </source>
</evidence>
<evidence type="ECO:0000256" key="3">
    <source>
        <dbReference type="ARBA" id="ARBA00008694"/>
    </source>
</evidence>
<comment type="pathway">
    <text evidence="2">Amine and polyamine degradation; spermine degradation.</text>
</comment>
<evidence type="ECO:0000256" key="15">
    <source>
        <dbReference type="ARBA" id="ARBA00073647"/>
    </source>
</evidence>
<dbReference type="AlphaFoldDB" id="A0A1X0WA45"/>
<accession>A0A1X0WA45</accession>
<dbReference type="InterPro" id="IPR016181">
    <property type="entry name" value="Acyl_CoA_acyltransferase"/>
</dbReference>
<dbReference type="GO" id="GO:0000287">
    <property type="term" value="F:magnesium ion binding"/>
    <property type="evidence" value="ECO:0007669"/>
    <property type="project" value="UniProtKB-ARBA"/>
</dbReference>
<comment type="catalytic activity">
    <reaction evidence="11">
        <text>spermidine + acetyl-CoA = N(8)-acetylspermidine + CoA + H(+)</text>
        <dbReference type="Rhea" id="RHEA:28270"/>
        <dbReference type="ChEBI" id="CHEBI:15378"/>
        <dbReference type="ChEBI" id="CHEBI:57287"/>
        <dbReference type="ChEBI" id="CHEBI:57288"/>
        <dbReference type="ChEBI" id="CHEBI:57834"/>
        <dbReference type="ChEBI" id="CHEBI:58535"/>
        <dbReference type="EC" id="2.3.1.57"/>
    </reaction>
</comment>
<evidence type="ECO:0000313" key="19">
    <source>
        <dbReference type="Proteomes" id="UP000192536"/>
    </source>
</evidence>
<reference evidence="18 19" key="1">
    <citation type="journal article" date="2017" name="Int. J. Syst. Evol. Microbiol.">
        <title>Rouxiella badensis sp. nov. and Rouxiella silvae sp. nov. isolated from peat bog soil in Germany and emendation of the genus description.</title>
        <authorList>
            <person name="Le Fleche-Mateos A."/>
            <person name="Kugler J.H."/>
            <person name="Hansen S.H."/>
            <person name="Syldatk C."/>
            <person name="Hausmann R."/>
            <person name="Lomprez F."/>
            <person name="Vandenbogaert M."/>
            <person name="Manuguerra J.C."/>
            <person name="Grimont P.A."/>
        </authorList>
    </citation>
    <scope>NUCLEOTIDE SEQUENCE [LARGE SCALE GENOMIC DNA]</scope>
    <source>
        <strain evidence="18 19">DSM 100043</strain>
    </source>
</reference>
<evidence type="ECO:0000259" key="17">
    <source>
        <dbReference type="PROSITE" id="PS51186"/>
    </source>
</evidence>
<dbReference type="RefSeq" id="WP_017493840.1">
    <property type="nucleotide sequence ID" value="NZ_CAUQAZ010000113.1"/>
</dbReference>
<keyword evidence="5" id="KW-0963">Cytoplasm</keyword>
<dbReference type="PROSITE" id="PS51186">
    <property type="entry name" value="GNAT"/>
    <property type="match status" value="1"/>
</dbReference>
<evidence type="ECO:0000256" key="1">
    <source>
        <dbReference type="ARBA" id="ARBA00004496"/>
    </source>
</evidence>
<evidence type="ECO:0000256" key="16">
    <source>
        <dbReference type="ARBA" id="ARBA00079997"/>
    </source>
</evidence>
<feature type="domain" description="N-acetyltransferase" evidence="17">
    <location>
        <begin position="7"/>
        <end position="167"/>
    </location>
</feature>
<comment type="caution">
    <text evidence="18">The sequence shown here is derived from an EMBL/GenBank/DDBJ whole genome shotgun (WGS) entry which is preliminary data.</text>
</comment>
<dbReference type="Proteomes" id="UP000192536">
    <property type="component" value="Unassembled WGS sequence"/>
</dbReference>
<dbReference type="Pfam" id="PF13302">
    <property type="entry name" value="Acetyltransf_3"/>
    <property type="match status" value="1"/>
</dbReference>
<evidence type="ECO:0000256" key="9">
    <source>
        <dbReference type="ARBA" id="ARBA00023315"/>
    </source>
</evidence>
<evidence type="ECO:0000256" key="7">
    <source>
        <dbReference type="ARBA" id="ARBA00022723"/>
    </source>
</evidence>
<dbReference type="InterPro" id="IPR000182">
    <property type="entry name" value="GNAT_dom"/>
</dbReference>
<comment type="subcellular location">
    <subcellularLocation>
        <location evidence="1">Cytoplasm</location>
    </subcellularLocation>
</comment>
<comment type="catalytic activity">
    <reaction evidence="12">
        <text>an alkane-alpha,omega-diamine + acetyl-CoA = an N-acetylalkane-alpha,omega-diamine + CoA + H(+)</text>
        <dbReference type="Rhea" id="RHEA:11116"/>
        <dbReference type="Rhea" id="RHEA-COMP:9766"/>
        <dbReference type="Rhea" id="RHEA-COMP:9767"/>
        <dbReference type="ChEBI" id="CHEBI:15378"/>
        <dbReference type="ChEBI" id="CHEBI:57287"/>
        <dbReference type="ChEBI" id="CHEBI:57288"/>
        <dbReference type="ChEBI" id="CHEBI:70977"/>
        <dbReference type="ChEBI" id="CHEBI:70988"/>
        <dbReference type="EC" id="2.3.1.57"/>
    </reaction>
</comment>
<comment type="catalytic activity">
    <reaction evidence="13">
        <text>spermidine + acetyl-CoA = N(1)-acetylspermidine + CoA + H(+)</text>
        <dbReference type="Rhea" id="RHEA:28150"/>
        <dbReference type="ChEBI" id="CHEBI:15378"/>
        <dbReference type="ChEBI" id="CHEBI:57287"/>
        <dbReference type="ChEBI" id="CHEBI:57288"/>
        <dbReference type="ChEBI" id="CHEBI:57834"/>
        <dbReference type="ChEBI" id="CHEBI:58324"/>
        <dbReference type="EC" id="2.3.1.57"/>
    </reaction>
</comment>
<gene>
    <name evidence="18" type="ORF">BS640_20335</name>
</gene>
<evidence type="ECO:0000256" key="11">
    <source>
        <dbReference type="ARBA" id="ARBA00052230"/>
    </source>
</evidence>
<dbReference type="GO" id="GO:0005737">
    <property type="term" value="C:cytoplasm"/>
    <property type="evidence" value="ECO:0007669"/>
    <property type="project" value="UniProtKB-SubCell"/>
</dbReference>